<evidence type="ECO:0000313" key="1">
    <source>
        <dbReference type="EMBL" id="EFH82763.1"/>
    </source>
</evidence>
<gene>
    <name evidence="1" type="ORF">Krac_3612</name>
</gene>
<evidence type="ECO:0000313" key="2">
    <source>
        <dbReference type="Proteomes" id="UP000004508"/>
    </source>
</evidence>
<dbReference type="EMBL" id="ADVG01000004">
    <property type="protein sequence ID" value="EFH82763.1"/>
    <property type="molecule type" value="Genomic_DNA"/>
</dbReference>
<protein>
    <submittedName>
        <fullName evidence="1">Uncharacterized protein</fullName>
    </submittedName>
</protein>
<name>D6U295_KTERA</name>
<reference evidence="1 2" key="1">
    <citation type="journal article" date="2011" name="Stand. Genomic Sci.">
        <title>Non-contiguous finished genome sequence and contextual data of the filamentous soil bacterium Ktedonobacter racemifer type strain (SOSP1-21).</title>
        <authorList>
            <person name="Chang Y.J."/>
            <person name="Land M."/>
            <person name="Hauser L."/>
            <person name="Chertkov O."/>
            <person name="Del Rio T.G."/>
            <person name="Nolan M."/>
            <person name="Copeland A."/>
            <person name="Tice H."/>
            <person name="Cheng J.F."/>
            <person name="Lucas S."/>
            <person name="Han C."/>
            <person name="Goodwin L."/>
            <person name="Pitluck S."/>
            <person name="Ivanova N."/>
            <person name="Ovchinikova G."/>
            <person name="Pati A."/>
            <person name="Chen A."/>
            <person name="Palaniappan K."/>
            <person name="Mavromatis K."/>
            <person name="Liolios K."/>
            <person name="Brettin T."/>
            <person name="Fiebig A."/>
            <person name="Rohde M."/>
            <person name="Abt B."/>
            <person name="Goker M."/>
            <person name="Detter J.C."/>
            <person name="Woyke T."/>
            <person name="Bristow J."/>
            <person name="Eisen J.A."/>
            <person name="Markowitz V."/>
            <person name="Hugenholtz P."/>
            <person name="Kyrpides N.C."/>
            <person name="Klenk H.P."/>
            <person name="Lapidus A."/>
        </authorList>
    </citation>
    <scope>NUCLEOTIDE SEQUENCE [LARGE SCALE GENOMIC DNA]</scope>
    <source>
        <strain evidence="2">DSM 44963</strain>
    </source>
</reference>
<sequence length="97" mass="11242">MKNIPSDSHIRVQDALIQAQFTNYFAKWGASSSPCTKLHASSLIVPSSEWCYREHYLCERNQAEVEPAEPVSPHLNAIFLNGWSLHKKWQFDLFKKH</sequence>
<comment type="caution">
    <text evidence="1">The sequence shown here is derived from an EMBL/GenBank/DDBJ whole genome shotgun (WGS) entry which is preliminary data.</text>
</comment>
<keyword evidence="2" id="KW-1185">Reference proteome</keyword>
<dbReference type="Proteomes" id="UP000004508">
    <property type="component" value="Unassembled WGS sequence"/>
</dbReference>
<proteinExistence type="predicted"/>
<accession>D6U295</accession>
<dbReference type="AlphaFoldDB" id="D6U295"/>
<dbReference type="STRING" id="485913.Krac_3612"/>
<dbReference type="InParanoid" id="D6U295"/>
<organism evidence="1 2">
    <name type="scientific">Ktedonobacter racemifer DSM 44963</name>
    <dbReference type="NCBI Taxonomy" id="485913"/>
    <lineage>
        <taxon>Bacteria</taxon>
        <taxon>Bacillati</taxon>
        <taxon>Chloroflexota</taxon>
        <taxon>Ktedonobacteria</taxon>
        <taxon>Ktedonobacterales</taxon>
        <taxon>Ktedonobacteraceae</taxon>
        <taxon>Ktedonobacter</taxon>
    </lineage>
</organism>